<evidence type="ECO:0000256" key="9">
    <source>
        <dbReference type="HAMAP-Rule" id="MF_00041"/>
    </source>
</evidence>
<keyword evidence="8 9" id="KW-0030">Aminoacyl-tRNA synthetase</keyword>
<dbReference type="Pfam" id="PF01406">
    <property type="entry name" value="tRNA-synt_1e"/>
    <property type="match status" value="1"/>
</dbReference>
<keyword evidence="2 9" id="KW-0436">Ligase</keyword>
<dbReference type="InterPro" id="IPR014729">
    <property type="entry name" value="Rossmann-like_a/b/a_fold"/>
</dbReference>
<comment type="subunit">
    <text evidence="1 9">Monomer.</text>
</comment>
<dbReference type="Gene3D" id="3.40.50.620">
    <property type="entry name" value="HUPs"/>
    <property type="match status" value="1"/>
</dbReference>
<dbReference type="EC" id="6.1.1.16" evidence="9"/>
<keyword evidence="3 9" id="KW-0479">Metal-binding</keyword>
<dbReference type="GO" id="GO:0006423">
    <property type="term" value="P:cysteinyl-tRNA aminoacylation"/>
    <property type="evidence" value="ECO:0007669"/>
    <property type="project" value="UniProtKB-UniRule"/>
</dbReference>
<evidence type="ECO:0000259" key="10">
    <source>
        <dbReference type="Pfam" id="PF01406"/>
    </source>
</evidence>
<dbReference type="InterPro" id="IPR032678">
    <property type="entry name" value="tRNA-synt_1_cat_dom"/>
</dbReference>
<dbReference type="Proteomes" id="UP000231019">
    <property type="component" value="Unassembled WGS sequence"/>
</dbReference>
<keyword evidence="6 9" id="KW-0067">ATP-binding</keyword>
<feature type="binding site" evidence="9">
    <location>
        <position position="249"/>
    </location>
    <ligand>
        <name>Zn(2+)</name>
        <dbReference type="ChEBI" id="CHEBI:29105"/>
    </ligand>
</feature>
<sequence>MTLPKVKLFNTLHREKEIFTPLQAGQVKMYTCGPTVYNYAHIGNLRSYIFPDLLKKLLGFLGYEVTQIMNFTDVGHLTSDADAGDDKIEKAAAAEGKSAWDISRYYAEAFKHDIAALNIAFPTRFTYATDYIPEQIQLVKDLENGGLTYVLEDGVYYDTARFPDYGKMARLDVEGLQEGARIDTEGKRNKTDFALWKFSPKDAQRQMEWESPWGKGFPGWHLECTAMIFAELGATIDIHTGGTDHIPVHHTNEIAQAEGATHQPFVNYWLHGEFLVLDQNQRMGKSVGNFVTLKTLIDAGFSPRAYRYLCLTSHYRHFLTFSQEILKSAQTAYYKLKRLISHLHAQDQRAPERLADFREQILNALCDDLNAPKVIGLLWDLVQDKEMGDAHKLDLIREIDSILSLDLLDFTDFPELNIEIPENIQVLANQRWEARQNKNWAESDRLRDLIQAAGFQMRDGKDHFELVPLDL</sequence>
<dbReference type="GO" id="GO:0005524">
    <property type="term" value="F:ATP binding"/>
    <property type="evidence" value="ECO:0007669"/>
    <property type="project" value="UniProtKB-UniRule"/>
</dbReference>
<feature type="binding site" evidence="9">
    <location>
        <position position="32"/>
    </location>
    <ligand>
        <name>Zn(2+)</name>
        <dbReference type="ChEBI" id="CHEBI:29105"/>
    </ligand>
</feature>
<dbReference type="InterPro" id="IPR009080">
    <property type="entry name" value="tRNAsynth_Ia_anticodon-bd"/>
</dbReference>
<evidence type="ECO:0000256" key="7">
    <source>
        <dbReference type="ARBA" id="ARBA00022917"/>
    </source>
</evidence>
<dbReference type="PRINTS" id="PR00983">
    <property type="entry name" value="TRNASYNTHCYS"/>
</dbReference>
<evidence type="ECO:0000256" key="2">
    <source>
        <dbReference type="ARBA" id="ARBA00022598"/>
    </source>
</evidence>
<evidence type="ECO:0000256" key="1">
    <source>
        <dbReference type="ARBA" id="ARBA00011245"/>
    </source>
</evidence>
<accession>A0A2M7G860</accession>
<evidence type="ECO:0000256" key="5">
    <source>
        <dbReference type="ARBA" id="ARBA00022833"/>
    </source>
</evidence>
<dbReference type="GO" id="GO:0004817">
    <property type="term" value="F:cysteine-tRNA ligase activity"/>
    <property type="evidence" value="ECO:0007669"/>
    <property type="project" value="UniProtKB-UniRule"/>
</dbReference>
<dbReference type="SUPFAM" id="SSF47323">
    <property type="entry name" value="Anticodon-binding domain of a subclass of class I aminoacyl-tRNA synthetases"/>
    <property type="match status" value="1"/>
</dbReference>
<dbReference type="InterPro" id="IPR024909">
    <property type="entry name" value="Cys-tRNA/MSH_ligase"/>
</dbReference>
<dbReference type="PANTHER" id="PTHR10890:SF3">
    <property type="entry name" value="CYSTEINE--TRNA LIGASE, CYTOPLASMIC"/>
    <property type="match status" value="1"/>
</dbReference>
<keyword evidence="5 9" id="KW-0862">Zinc</keyword>
<feature type="short sequence motif" description="'KMSKS' region" evidence="9">
    <location>
        <begin position="282"/>
        <end position="286"/>
    </location>
</feature>
<name>A0A2M7G860_9BACT</name>
<keyword evidence="9" id="KW-0963">Cytoplasm</keyword>
<dbReference type="GO" id="GO:0008270">
    <property type="term" value="F:zinc ion binding"/>
    <property type="evidence" value="ECO:0007669"/>
    <property type="project" value="UniProtKB-UniRule"/>
</dbReference>
<keyword evidence="4 9" id="KW-0547">Nucleotide-binding</keyword>
<keyword evidence="7 9" id="KW-0648">Protein biosynthesis</keyword>
<comment type="similarity">
    <text evidence="9">Belongs to the class-I aminoacyl-tRNA synthetase family.</text>
</comment>
<dbReference type="AlphaFoldDB" id="A0A2M7G860"/>
<evidence type="ECO:0000256" key="4">
    <source>
        <dbReference type="ARBA" id="ARBA00022741"/>
    </source>
</evidence>
<protein>
    <recommendedName>
        <fullName evidence="9">Cysteine--tRNA ligase</fullName>
        <ecNumber evidence="9">6.1.1.16</ecNumber>
    </recommendedName>
    <alternativeName>
        <fullName evidence="9">Cysteinyl-tRNA synthetase</fullName>
        <shortName evidence="9">CysRS</shortName>
    </alternativeName>
</protein>
<dbReference type="HAMAP" id="MF_00041">
    <property type="entry name" value="Cys_tRNA_synth"/>
    <property type="match status" value="1"/>
</dbReference>
<comment type="catalytic activity">
    <reaction evidence="9">
        <text>tRNA(Cys) + L-cysteine + ATP = L-cysteinyl-tRNA(Cys) + AMP + diphosphate</text>
        <dbReference type="Rhea" id="RHEA:17773"/>
        <dbReference type="Rhea" id="RHEA-COMP:9661"/>
        <dbReference type="Rhea" id="RHEA-COMP:9679"/>
        <dbReference type="ChEBI" id="CHEBI:30616"/>
        <dbReference type="ChEBI" id="CHEBI:33019"/>
        <dbReference type="ChEBI" id="CHEBI:35235"/>
        <dbReference type="ChEBI" id="CHEBI:78442"/>
        <dbReference type="ChEBI" id="CHEBI:78517"/>
        <dbReference type="ChEBI" id="CHEBI:456215"/>
        <dbReference type="EC" id="6.1.1.16"/>
    </reaction>
</comment>
<feature type="binding site" evidence="9">
    <location>
        <position position="224"/>
    </location>
    <ligand>
        <name>Zn(2+)</name>
        <dbReference type="ChEBI" id="CHEBI:29105"/>
    </ligand>
</feature>
<evidence type="ECO:0000256" key="6">
    <source>
        <dbReference type="ARBA" id="ARBA00022840"/>
    </source>
</evidence>
<dbReference type="InterPro" id="IPR015803">
    <property type="entry name" value="Cys-tRNA-ligase"/>
</dbReference>
<feature type="short sequence motif" description="'HIGH' region" evidence="9">
    <location>
        <begin position="34"/>
        <end position="44"/>
    </location>
</feature>
<evidence type="ECO:0000313" key="12">
    <source>
        <dbReference type="Proteomes" id="UP000231019"/>
    </source>
</evidence>
<proteinExistence type="inferred from homology"/>
<dbReference type="NCBIfam" id="TIGR00435">
    <property type="entry name" value="cysS"/>
    <property type="match status" value="1"/>
</dbReference>
<organism evidence="11 12">
    <name type="scientific">bacterium (Candidatus Blackallbacteria) CG17_big_fil_post_rev_8_21_14_2_50_48_46</name>
    <dbReference type="NCBI Taxonomy" id="2014261"/>
    <lineage>
        <taxon>Bacteria</taxon>
        <taxon>Candidatus Blackallbacteria</taxon>
    </lineage>
</organism>
<reference evidence="11 12" key="1">
    <citation type="submission" date="2017-09" db="EMBL/GenBank/DDBJ databases">
        <title>Depth-based differentiation of microbial function through sediment-hosted aquifers and enrichment of novel symbionts in the deep terrestrial subsurface.</title>
        <authorList>
            <person name="Probst A.J."/>
            <person name="Ladd B."/>
            <person name="Jarett J.K."/>
            <person name="Geller-Mcgrath D.E."/>
            <person name="Sieber C.M."/>
            <person name="Emerson J.B."/>
            <person name="Anantharaman K."/>
            <person name="Thomas B.C."/>
            <person name="Malmstrom R."/>
            <person name="Stieglmeier M."/>
            <person name="Klingl A."/>
            <person name="Woyke T."/>
            <person name="Ryan C.M."/>
            <person name="Banfield J.F."/>
        </authorList>
    </citation>
    <scope>NUCLEOTIDE SEQUENCE [LARGE SCALE GENOMIC DNA]</scope>
    <source>
        <strain evidence="11">CG17_big_fil_post_rev_8_21_14_2_50_48_46</strain>
    </source>
</reference>
<comment type="subcellular location">
    <subcellularLocation>
        <location evidence="9">Cytoplasm</location>
    </subcellularLocation>
</comment>
<dbReference type="SUPFAM" id="SSF52374">
    <property type="entry name" value="Nucleotidylyl transferase"/>
    <property type="match status" value="1"/>
</dbReference>
<dbReference type="PANTHER" id="PTHR10890">
    <property type="entry name" value="CYSTEINYL-TRNA SYNTHETASE"/>
    <property type="match status" value="1"/>
</dbReference>
<feature type="binding site" evidence="9">
    <location>
        <position position="285"/>
    </location>
    <ligand>
        <name>ATP</name>
        <dbReference type="ChEBI" id="CHEBI:30616"/>
    </ligand>
</feature>
<dbReference type="EMBL" id="PFFQ01000013">
    <property type="protein sequence ID" value="PIW18270.1"/>
    <property type="molecule type" value="Genomic_DNA"/>
</dbReference>
<gene>
    <name evidence="9" type="primary">cysS</name>
    <name evidence="11" type="ORF">COW36_05745</name>
</gene>
<evidence type="ECO:0000313" key="11">
    <source>
        <dbReference type="EMBL" id="PIW18270.1"/>
    </source>
</evidence>
<comment type="caution">
    <text evidence="11">The sequence shown here is derived from an EMBL/GenBank/DDBJ whole genome shotgun (WGS) entry which is preliminary data.</text>
</comment>
<feature type="domain" description="tRNA synthetases class I catalytic" evidence="10">
    <location>
        <begin position="19"/>
        <end position="330"/>
    </location>
</feature>
<feature type="binding site" evidence="9">
    <location>
        <position position="253"/>
    </location>
    <ligand>
        <name>Zn(2+)</name>
        <dbReference type="ChEBI" id="CHEBI:29105"/>
    </ligand>
</feature>
<comment type="cofactor">
    <cofactor evidence="9">
        <name>Zn(2+)</name>
        <dbReference type="ChEBI" id="CHEBI:29105"/>
    </cofactor>
    <text evidence="9">Binds 1 zinc ion per subunit.</text>
</comment>
<dbReference type="Gene3D" id="1.20.120.1910">
    <property type="entry name" value="Cysteine-tRNA ligase, C-terminal anti-codon recognition domain"/>
    <property type="match status" value="1"/>
</dbReference>
<evidence type="ECO:0000256" key="3">
    <source>
        <dbReference type="ARBA" id="ARBA00022723"/>
    </source>
</evidence>
<dbReference type="GO" id="GO:0005829">
    <property type="term" value="C:cytosol"/>
    <property type="evidence" value="ECO:0007669"/>
    <property type="project" value="TreeGrafter"/>
</dbReference>
<evidence type="ECO:0000256" key="8">
    <source>
        <dbReference type="ARBA" id="ARBA00023146"/>
    </source>
</evidence>